<evidence type="ECO:0000313" key="7">
    <source>
        <dbReference type="EMBL" id="WLQ55256.1"/>
    </source>
</evidence>
<organism evidence="7 8">
    <name type="scientific">Streptomyces poriferorum</name>
    <dbReference type="NCBI Taxonomy" id="2798799"/>
    <lineage>
        <taxon>Bacteria</taxon>
        <taxon>Bacillati</taxon>
        <taxon>Actinomycetota</taxon>
        <taxon>Actinomycetes</taxon>
        <taxon>Kitasatosporales</taxon>
        <taxon>Streptomycetaceae</taxon>
        <taxon>Streptomyces</taxon>
    </lineage>
</organism>
<evidence type="ECO:0000256" key="5">
    <source>
        <dbReference type="ARBA" id="ARBA00023288"/>
    </source>
</evidence>
<proteinExistence type="predicted"/>
<evidence type="ECO:0000256" key="6">
    <source>
        <dbReference type="SAM" id="SignalP"/>
    </source>
</evidence>
<name>A0ABY9IKV7_9ACTN</name>
<sequence length="418" mass="43933">MSSTPLRLMAMTAAAVLTATATACSSSSGDGKSEVTVWMYPVIKDEVASKKFWEQAESGFEKSHPDVDLKIELQTFDKRDAQISAALAAGSGPDIALITPDQAATYRSVEGLLPVDEAVDADRKSFYPETLKAATFDDKLYGVPLFQNVNATAYNTKIFADAGLGLPATWDDVLAAAPVLAKKGIAVMDYAGSPEQTLNLSYYPLLWQAGGTVFTKDGKDVAFDSPAGVSALQFLVDLKKAGGLPADAATAGPAVEGAPIAEGKVAMRAVTSLPELNQMRAALGEDDVRLGLPLRSTVRATYGNPGLLALTSINKDHNRQAAYDVLAYLTSPPMQTSLNRAAGNFPTRTDVKAPGSGPDFKALNDSLQYANPGEPSPVARQVMAALAPYIQAALGGDMSAEDALKKAANEARDLLSRA</sequence>
<dbReference type="Pfam" id="PF01547">
    <property type="entry name" value="SBP_bac_1"/>
    <property type="match status" value="1"/>
</dbReference>
<keyword evidence="8" id="KW-1185">Reference proteome</keyword>
<dbReference type="PANTHER" id="PTHR43649">
    <property type="entry name" value="ARABINOSE-BINDING PROTEIN-RELATED"/>
    <property type="match status" value="1"/>
</dbReference>
<dbReference type="InterPro" id="IPR050490">
    <property type="entry name" value="Bact_solute-bd_prot1"/>
</dbReference>
<keyword evidence="5" id="KW-0449">Lipoprotein</keyword>
<feature type="chain" id="PRO_5047391924" evidence="6">
    <location>
        <begin position="24"/>
        <end position="418"/>
    </location>
</feature>
<keyword evidence="4" id="KW-0564">Palmitate</keyword>
<feature type="signal peptide" evidence="6">
    <location>
        <begin position="1"/>
        <end position="23"/>
    </location>
</feature>
<dbReference type="EMBL" id="CP120988">
    <property type="protein sequence ID" value="WLQ55256.1"/>
    <property type="molecule type" value="Genomic_DNA"/>
</dbReference>
<dbReference type="InterPro" id="IPR006059">
    <property type="entry name" value="SBP"/>
</dbReference>
<evidence type="ECO:0000256" key="3">
    <source>
        <dbReference type="ARBA" id="ARBA00023136"/>
    </source>
</evidence>
<dbReference type="PANTHER" id="PTHR43649:SF33">
    <property type="entry name" value="POLYGALACTURONAN_RHAMNOGALACTURONAN-BINDING PROTEIN YTCQ"/>
    <property type="match status" value="1"/>
</dbReference>
<dbReference type="Gene3D" id="3.40.190.10">
    <property type="entry name" value="Periplasmic binding protein-like II"/>
    <property type="match status" value="1"/>
</dbReference>
<evidence type="ECO:0000313" key="8">
    <source>
        <dbReference type="Proteomes" id="UP001235744"/>
    </source>
</evidence>
<dbReference type="SUPFAM" id="SSF53850">
    <property type="entry name" value="Periplasmic binding protein-like II"/>
    <property type="match status" value="1"/>
</dbReference>
<gene>
    <name evidence="7" type="ORF">P8A19_07290</name>
</gene>
<accession>A0ABY9IKV7</accession>
<protein>
    <submittedName>
        <fullName evidence="7">Extracellular solute-binding protein</fullName>
    </submittedName>
</protein>
<evidence type="ECO:0000256" key="1">
    <source>
        <dbReference type="ARBA" id="ARBA00022475"/>
    </source>
</evidence>
<dbReference type="RefSeq" id="WP_306106070.1">
    <property type="nucleotide sequence ID" value="NZ_CP120988.1"/>
</dbReference>
<reference evidence="7 8" key="1">
    <citation type="submission" date="2023-03" db="EMBL/GenBank/DDBJ databases">
        <title>Isolation and description of six Streptomyces strains from soil environments, able to metabolize different microbial glucans.</title>
        <authorList>
            <person name="Widen T."/>
            <person name="Larsbrink J."/>
        </authorList>
    </citation>
    <scope>NUCLEOTIDE SEQUENCE [LARGE SCALE GENOMIC DNA]</scope>
    <source>
        <strain evidence="7 8">Alt2</strain>
    </source>
</reference>
<keyword evidence="1" id="KW-1003">Cell membrane</keyword>
<keyword evidence="3" id="KW-0472">Membrane</keyword>
<dbReference type="Proteomes" id="UP001235744">
    <property type="component" value="Chromosome"/>
</dbReference>
<keyword evidence="2 6" id="KW-0732">Signal</keyword>
<dbReference type="PROSITE" id="PS51257">
    <property type="entry name" value="PROKAR_LIPOPROTEIN"/>
    <property type="match status" value="1"/>
</dbReference>
<evidence type="ECO:0000256" key="2">
    <source>
        <dbReference type="ARBA" id="ARBA00022729"/>
    </source>
</evidence>
<evidence type="ECO:0000256" key="4">
    <source>
        <dbReference type="ARBA" id="ARBA00023139"/>
    </source>
</evidence>